<organism evidence="2 3">
    <name type="scientific">Aspergillus brasiliensis (strain CBS 101740 / IMI 381727 / IBT 21946)</name>
    <dbReference type="NCBI Taxonomy" id="767769"/>
    <lineage>
        <taxon>Eukaryota</taxon>
        <taxon>Fungi</taxon>
        <taxon>Dikarya</taxon>
        <taxon>Ascomycota</taxon>
        <taxon>Pezizomycotina</taxon>
        <taxon>Eurotiomycetes</taxon>
        <taxon>Eurotiomycetidae</taxon>
        <taxon>Eurotiales</taxon>
        <taxon>Aspergillaceae</taxon>
        <taxon>Aspergillus</taxon>
        <taxon>Aspergillus subgen. Circumdati</taxon>
    </lineage>
</organism>
<dbReference type="EMBL" id="KV878680">
    <property type="protein sequence ID" value="OJJ76360.1"/>
    <property type="molecule type" value="Genomic_DNA"/>
</dbReference>
<protein>
    <recommendedName>
        <fullName evidence="4">AA1-like domain-containing protein</fullName>
    </recommendedName>
</protein>
<proteinExistence type="predicted"/>
<dbReference type="VEuPathDB" id="FungiDB:ASPBRDRAFT_38793"/>
<dbReference type="RefSeq" id="XP_067483607.1">
    <property type="nucleotide sequence ID" value="XM_067624006.1"/>
</dbReference>
<evidence type="ECO:0000256" key="1">
    <source>
        <dbReference type="SAM" id="SignalP"/>
    </source>
</evidence>
<evidence type="ECO:0008006" key="4">
    <source>
        <dbReference type="Google" id="ProtNLM"/>
    </source>
</evidence>
<dbReference type="OMA" id="MKPTQEY"/>
<dbReference type="AlphaFoldDB" id="A0A1L9UXM1"/>
<gene>
    <name evidence="2" type="ORF">ASPBRDRAFT_38793</name>
</gene>
<evidence type="ECO:0000313" key="3">
    <source>
        <dbReference type="Proteomes" id="UP000184499"/>
    </source>
</evidence>
<sequence length="142" mass="15249">MQLLNYLPVALTTLGLTASASPLRRADSPALTWHVSNFTTGCSPAACTYSFNIYGVATANTPGFNATCTGSSNSNSTTLVKCGNNSQVLSRMQPATYPEWNIRVEHAWTEPGDMEFYAFGEANVTSPTPQFIIPVTQEYGVA</sequence>
<evidence type="ECO:0000313" key="2">
    <source>
        <dbReference type="EMBL" id="OJJ76360.1"/>
    </source>
</evidence>
<keyword evidence="3" id="KW-1185">Reference proteome</keyword>
<feature type="signal peptide" evidence="1">
    <location>
        <begin position="1"/>
        <end position="19"/>
    </location>
</feature>
<keyword evidence="1" id="KW-0732">Signal</keyword>
<reference evidence="3" key="1">
    <citation type="journal article" date="2017" name="Genome Biol.">
        <title>Comparative genomics reveals high biological diversity and specific adaptations in the industrially and medically important fungal genus Aspergillus.</title>
        <authorList>
            <person name="de Vries R.P."/>
            <person name="Riley R."/>
            <person name="Wiebenga A."/>
            <person name="Aguilar-Osorio G."/>
            <person name="Amillis S."/>
            <person name="Uchima C.A."/>
            <person name="Anderluh G."/>
            <person name="Asadollahi M."/>
            <person name="Askin M."/>
            <person name="Barry K."/>
            <person name="Battaglia E."/>
            <person name="Bayram O."/>
            <person name="Benocci T."/>
            <person name="Braus-Stromeyer S.A."/>
            <person name="Caldana C."/>
            <person name="Canovas D."/>
            <person name="Cerqueira G.C."/>
            <person name="Chen F."/>
            <person name="Chen W."/>
            <person name="Choi C."/>
            <person name="Clum A."/>
            <person name="Dos Santos R.A."/>
            <person name="Damasio A.R."/>
            <person name="Diallinas G."/>
            <person name="Emri T."/>
            <person name="Fekete E."/>
            <person name="Flipphi M."/>
            <person name="Freyberg S."/>
            <person name="Gallo A."/>
            <person name="Gournas C."/>
            <person name="Habgood R."/>
            <person name="Hainaut M."/>
            <person name="Harispe M.L."/>
            <person name="Henrissat B."/>
            <person name="Hilden K.S."/>
            <person name="Hope R."/>
            <person name="Hossain A."/>
            <person name="Karabika E."/>
            <person name="Karaffa L."/>
            <person name="Karanyi Z."/>
            <person name="Krasevec N."/>
            <person name="Kuo A."/>
            <person name="Kusch H."/>
            <person name="LaButti K."/>
            <person name="Lagendijk E.L."/>
            <person name="Lapidus A."/>
            <person name="Levasseur A."/>
            <person name="Lindquist E."/>
            <person name="Lipzen A."/>
            <person name="Logrieco A.F."/>
            <person name="MacCabe A."/>
            <person name="Maekelae M.R."/>
            <person name="Malavazi I."/>
            <person name="Melin P."/>
            <person name="Meyer V."/>
            <person name="Mielnichuk N."/>
            <person name="Miskei M."/>
            <person name="Molnar A.P."/>
            <person name="Mule G."/>
            <person name="Ngan C.Y."/>
            <person name="Orejas M."/>
            <person name="Orosz E."/>
            <person name="Ouedraogo J.P."/>
            <person name="Overkamp K.M."/>
            <person name="Park H.-S."/>
            <person name="Perrone G."/>
            <person name="Piumi F."/>
            <person name="Punt P.J."/>
            <person name="Ram A.F."/>
            <person name="Ramon A."/>
            <person name="Rauscher S."/>
            <person name="Record E."/>
            <person name="Riano-Pachon D.M."/>
            <person name="Robert V."/>
            <person name="Roehrig J."/>
            <person name="Ruller R."/>
            <person name="Salamov A."/>
            <person name="Salih N.S."/>
            <person name="Samson R.A."/>
            <person name="Sandor E."/>
            <person name="Sanguinetti M."/>
            <person name="Schuetze T."/>
            <person name="Sepcic K."/>
            <person name="Shelest E."/>
            <person name="Sherlock G."/>
            <person name="Sophianopoulou V."/>
            <person name="Squina F.M."/>
            <person name="Sun H."/>
            <person name="Susca A."/>
            <person name="Todd R.B."/>
            <person name="Tsang A."/>
            <person name="Unkles S.E."/>
            <person name="van de Wiele N."/>
            <person name="van Rossen-Uffink D."/>
            <person name="Oliveira J.V."/>
            <person name="Vesth T.C."/>
            <person name="Visser J."/>
            <person name="Yu J.-H."/>
            <person name="Zhou M."/>
            <person name="Andersen M.R."/>
            <person name="Archer D.B."/>
            <person name="Baker S.E."/>
            <person name="Benoit I."/>
            <person name="Brakhage A.A."/>
            <person name="Braus G.H."/>
            <person name="Fischer R."/>
            <person name="Frisvad J.C."/>
            <person name="Goldman G.H."/>
            <person name="Houbraken J."/>
            <person name="Oakley B."/>
            <person name="Pocsi I."/>
            <person name="Scazzocchio C."/>
            <person name="Seiboth B."/>
            <person name="vanKuyk P.A."/>
            <person name="Wortman J."/>
            <person name="Dyer P.S."/>
            <person name="Grigoriev I.V."/>
        </authorList>
    </citation>
    <scope>NUCLEOTIDE SEQUENCE [LARGE SCALE GENOMIC DNA]</scope>
    <source>
        <strain evidence="3">CBS 101740 / IMI 381727 / IBT 21946</strain>
    </source>
</reference>
<dbReference type="OrthoDB" id="3490397at2759"/>
<dbReference type="Proteomes" id="UP000184499">
    <property type="component" value="Unassembled WGS sequence"/>
</dbReference>
<dbReference type="GeneID" id="93576494"/>
<name>A0A1L9UXM1_ASPBC</name>
<feature type="chain" id="PRO_5012996360" description="AA1-like domain-containing protein" evidence="1">
    <location>
        <begin position="20"/>
        <end position="142"/>
    </location>
</feature>
<accession>A0A1L9UXM1</accession>
<dbReference type="STRING" id="767769.A0A1L9UXM1"/>